<reference evidence="1 2" key="1">
    <citation type="journal article" date="2022" name="bioRxiv">
        <title>An ancient truncated duplication of the anti-Mullerian hormone receptor type 2 gene is a potential conserved master sex determinant in the Pangasiidae catfish family.</title>
        <authorList>
            <person name="Wen M."/>
            <person name="Pan Q."/>
            <person name="Jouanno E."/>
            <person name="Montfort J."/>
            <person name="Zahm M."/>
            <person name="Cabau C."/>
            <person name="Klopp C."/>
            <person name="Iampietro C."/>
            <person name="Roques C."/>
            <person name="Bouchez O."/>
            <person name="Castinel A."/>
            <person name="Donnadieu C."/>
            <person name="Parrinello H."/>
            <person name="Poncet C."/>
            <person name="Belmonte E."/>
            <person name="Gautier V."/>
            <person name="Avarre J.-C."/>
            <person name="Dugue R."/>
            <person name="Gustiano R."/>
            <person name="Ha T.T.T."/>
            <person name="Campet M."/>
            <person name="Sriphairoj K."/>
            <person name="Ribolli J."/>
            <person name="de Almeida F.L."/>
            <person name="Desvignes T."/>
            <person name="Postlethwait J.H."/>
            <person name="Bucao C.F."/>
            <person name="Robinson-Rechavi M."/>
            <person name="Bobe J."/>
            <person name="Herpin A."/>
            <person name="Guiguen Y."/>
        </authorList>
    </citation>
    <scope>NUCLEOTIDE SEQUENCE [LARGE SCALE GENOMIC DNA]</scope>
    <source>
        <strain evidence="1">YG-Dec2019</strain>
    </source>
</reference>
<dbReference type="Proteomes" id="UP000829447">
    <property type="component" value="Linkage Group LG4"/>
</dbReference>
<organism evidence="1 2">
    <name type="scientific">Pangasianodon gigas</name>
    <name type="common">Mekong giant catfish</name>
    <name type="synonym">Pangasius gigas</name>
    <dbReference type="NCBI Taxonomy" id="30993"/>
    <lineage>
        <taxon>Eukaryota</taxon>
        <taxon>Metazoa</taxon>
        <taxon>Chordata</taxon>
        <taxon>Craniata</taxon>
        <taxon>Vertebrata</taxon>
        <taxon>Euteleostomi</taxon>
        <taxon>Actinopterygii</taxon>
        <taxon>Neopterygii</taxon>
        <taxon>Teleostei</taxon>
        <taxon>Ostariophysi</taxon>
        <taxon>Siluriformes</taxon>
        <taxon>Pangasiidae</taxon>
        <taxon>Pangasianodon</taxon>
    </lineage>
</organism>
<gene>
    <name evidence="1" type="ORF">PGIGA_G00198180</name>
</gene>
<proteinExistence type="predicted"/>
<evidence type="ECO:0000313" key="2">
    <source>
        <dbReference type="Proteomes" id="UP000829447"/>
    </source>
</evidence>
<dbReference type="EMBL" id="CM040457">
    <property type="protein sequence ID" value="MCI4376993.1"/>
    <property type="molecule type" value="Genomic_DNA"/>
</dbReference>
<keyword evidence="2" id="KW-1185">Reference proteome</keyword>
<comment type="caution">
    <text evidence="1">The sequence shown here is derived from an EMBL/GenBank/DDBJ whole genome shotgun (WGS) entry which is preliminary data.</text>
</comment>
<evidence type="ECO:0000313" key="1">
    <source>
        <dbReference type="EMBL" id="MCI4376993.1"/>
    </source>
</evidence>
<sequence>MVIYSNHCQAESGGSIILFQDIAKLEKADSLFYTDVLVNDMVTCQGLLDTGSMACTVSEETERRLLDACGTLESDQPHADILLVGCGGSIYQITARSDFRISVSPRLS</sequence>
<protein>
    <submittedName>
        <fullName evidence="1">Uncharacterized protein</fullName>
    </submittedName>
</protein>
<feature type="non-terminal residue" evidence="1">
    <location>
        <position position="108"/>
    </location>
</feature>
<name>A0ACC5WD53_PANGG</name>
<accession>A0ACC5WD53</accession>